<dbReference type="PRINTS" id="PR00359">
    <property type="entry name" value="BP450"/>
</dbReference>
<feature type="region of interest" description="Disordered" evidence="7">
    <location>
        <begin position="465"/>
        <end position="488"/>
    </location>
</feature>
<dbReference type="InterPro" id="IPR002397">
    <property type="entry name" value="Cyt_P450_B"/>
</dbReference>
<evidence type="ECO:0000256" key="6">
    <source>
        <dbReference type="ARBA" id="ARBA00023033"/>
    </source>
</evidence>
<evidence type="ECO:0000256" key="3">
    <source>
        <dbReference type="ARBA" id="ARBA00022723"/>
    </source>
</evidence>
<evidence type="ECO:0000313" key="9">
    <source>
        <dbReference type="Proteomes" id="UP000272400"/>
    </source>
</evidence>
<dbReference type="PANTHER" id="PTHR46696">
    <property type="entry name" value="P450, PUTATIVE (EUROFUNG)-RELATED"/>
    <property type="match status" value="1"/>
</dbReference>
<dbReference type="SUPFAM" id="SSF48264">
    <property type="entry name" value="Cytochrome P450"/>
    <property type="match status" value="1"/>
</dbReference>
<keyword evidence="4" id="KW-0560">Oxidoreductase</keyword>
<keyword evidence="9" id="KW-1185">Reference proteome</keyword>
<comment type="similarity">
    <text evidence="1">Belongs to the cytochrome P450 family.</text>
</comment>
<reference evidence="8 9" key="1">
    <citation type="submission" date="2018-11" db="EMBL/GenBank/DDBJ databases">
        <title>Sequencing the genomes of 1000 actinobacteria strains.</title>
        <authorList>
            <person name="Klenk H.-P."/>
        </authorList>
    </citation>
    <scope>NUCLEOTIDE SEQUENCE [LARGE SCALE GENOMIC DNA]</scope>
    <source>
        <strain evidence="8 9">DSM 44254</strain>
    </source>
</reference>
<organism evidence="8 9">
    <name type="scientific">Actinocorallia herbida</name>
    <dbReference type="NCBI Taxonomy" id="58109"/>
    <lineage>
        <taxon>Bacteria</taxon>
        <taxon>Bacillati</taxon>
        <taxon>Actinomycetota</taxon>
        <taxon>Actinomycetes</taxon>
        <taxon>Streptosporangiales</taxon>
        <taxon>Thermomonosporaceae</taxon>
        <taxon>Actinocorallia</taxon>
    </lineage>
</organism>
<feature type="region of interest" description="Disordered" evidence="7">
    <location>
        <begin position="396"/>
        <end position="442"/>
    </location>
</feature>
<accession>A0A3N1CZ35</accession>
<dbReference type="InterPro" id="IPR036396">
    <property type="entry name" value="Cyt_P450_sf"/>
</dbReference>
<dbReference type="GO" id="GO:0036199">
    <property type="term" value="F:cholest-4-en-3-one 26-monooxygenase activity"/>
    <property type="evidence" value="ECO:0007669"/>
    <property type="project" value="TreeGrafter"/>
</dbReference>
<dbReference type="Proteomes" id="UP000272400">
    <property type="component" value="Unassembled WGS sequence"/>
</dbReference>
<name>A0A3N1CZ35_9ACTN</name>
<comment type="caution">
    <text evidence="8">The sequence shown here is derived from an EMBL/GenBank/DDBJ whole genome shotgun (WGS) entry which is preliminary data.</text>
</comment>
<dbReference type="GO" id="GO:0008395">
    <property type="term" value="F:steroid hydroxylase activity"/>
    <property type="evidence" value="ECO:0007669"/>
    <property type="project" value="TreeGrafter"/>
</dbReference>
<sequence>MRYDPFDPDFQSDPYPAYRALRDADPVHRHESPHYWALSRFADIWEAVRDPGTWSSAQGLTFFPDEITALGLAPTIVMLDPPRHSMLRRLVSAGFTPRRIGGMEELLRAFVRERLALMERKAADGRIPDLHRDYASPLPTFALAHLLGVPEADRTRFDPWVSALTTIQDEGLKLDDEAAVTAVAEMFEYFGAVITARRADPGDDLISALTAAEVEGERLTDWDILGFCFVMVAGGNDTTGNLISHGVMLLDADHAQRELLVADPSLIPNALMEFLRLEGSVQALARTTTRPVVLHDVEIPEGEKVMMLYGSAGRDEREYGPTAGDLDITRSIGRHLGFASGVHFCIGSHLAKLQARIALEELYSRHPHIGVDLSTAERISSPFTRGWHSLPATGLLPSLPAGPGRRAVATHLGPARRGPRMDGRKRSEPAGAHTTRQSGPGHLFACASEARGAPGLAEGQCAMRRARSVPSGGRRTGVRAGTAMTVGP</sequence>
<evidence type="ECO:0000256" key="1">
    <source>
        <dbReference type="ARBA" id="ARBA00010617"/>
    </source>
</evidence>
<dbReference type="FunFam" id="1.10.630.10:FF:000018">
    <property type="entry name" value="Cytochrome P450 monooxygenase"/>
    <property type="match status" value="1"/>
</dbReference>
<dbReference type="OrthoDB" id="502624at2"/>
<evidence type="ECO:0008006" key="10">
    <source>
        <dbReference type="Google" id="ProtNLM"/>
    </source>
</evidence>
<keyword evidence="3" id="KW-0479">Metal-binding</keyword>
<keyword evidence="6" id="KW-0503">Monooxygenase</keyword>
<evidence type="ECO:0000256" key="7">
    <source>
        <dbReference type="SAM" id="MobiDB-lite"/>
    </source>
</evidence>
<evidence type="ECO:0000256" key="5">
    <source>
        <dbReference type="ARBA" id="ARBA00023004"/>
    </source>
</evidence>
<keyword evidence="5" id="KW-0408">Iron</keyword>
<evidence type="ECO:0000313" key="8">
    <source>
        <dbReference type="EMBL" id="ROO86550.1"/>
    </source>
</evidence>
<feature type="compositionally biased region" description="Low complexity" evidence="7">
    <location>
        <begin position="478"/>
        <end position="488"/>
    </location>
</feature>
<dbReference type="InterPro" id="IPR001128">
    <property type="entry name" value="Cyt_P450"/>
</dbReference>
<dbReference type="RefSeq" id="WP_123665938.1">
    <property type="nucleotide sequence ID" value="NZ_RJKE01000001.1"/>
</dbReference>
<dbReference type="GO" id="GO:0005506">
    <property type="term" value="F:iron ion binding"/>
    <property type="evidence" value="ECO:0007669"/>
    <property type="project" value="InterPro"/>
</dbReference>
<gene>
    <name evidence="8" type="ORF">EDD29_4123</name>
</gene>
<protein>
    <recommendedName>
        <fullName evidence="10">Cytochrome P450</fullName>
    </recommendedName>
</protein>
<keyword evidence="2" id="KW-0349">Heme</keyword>
<dbReference type="GO" id="GO:0020037">
    <property type="term" value="F:heme binding"/>
    <property type="evidence" value="ECO:0007669"/>
    <property type="project" value="InterPro"/>
</dbReference>
<evidence type="ECO:0000256" key="2">
    <source>
        <dbReference type="ARBA" id="ARBA00022617"/>
    </source>
</evidence>
<feature type="compositionally biased region" description="Basic and acidic residues" evidence="7">
    <location>
        <begin position="419"/>
        <end position="428"/>
    </location>
</feature>
<dbReference type="PANTHER" id="PTHR46696:SF4">
    <property type="entry name" value="BIOTIN BIOSYNTHESIS CYTOCHROME P450"/>
    <property type="match status" value="1"/>
</dbReference>
<dbReference type="AlphaFoldDB" id="A0A3N1CZ35"/>
<dbReference type="Pfam" id="PF00067">
    <property type="entry name" value="p450"/>
    <property type="match status" value="1"/>
</dbReference>
<evidence type="ECO:0000256" key="4">
    <source>
        <dbReference type="ARBA" id="ARBA00023002"/>
    </source>
</evidence>
<dbReference type="EMBL" id="RJKE01000001">
    <property type="protein sequence ID" value="ROO86550.1"/>
    <property type="molecule type" value="Genomic_DNA"/>
</dbReference>
<proteinExistence type="inferred from homology"/>
<dbReference type="Gene3D" id="1.10.630.10">
    <property type="entry name" value="Cytochrome P450"/>
    <property type="match status" value="1"/>
</dbReference>
<dbReference type="GO" id="GO:0006707">
    <property type="term" value="P:cholesterol catabolic process"/>
    <property type="evidence" value="ECO:0007669"/>
    <property type="project" value="TreeGrafter"/>
</dbReference>